<dbReference type="PANTHER" id="PTHR43078:SF6">
    <property type="entry name" value="UDP-GLUCURONIC ACID DECARBOXYLASE 1"/>
    <property type="match status" value="1"/>
</dbReference>
<evidence type="ECO:0000256" key="11">
    <source>
        <dbReference type="ARBA" id="ARBA00023239"/>
    </source>
</evidence>
<dbReference type="InterPro" id="IPR001509">
    <property type="entry name" value="Epimerase_deHydtase"/>
</dbReference>
<keyword evidence="11" id="KW-0456">Lyase</keyword>
<dbReference type="GO" id="GO:0048040">
    <property type="term" value="F:UDP-glucuronate decarboxylase activity"/>
    <property type="evidence" value="ECO:0007669"/>
    <property type="project" value="TreeGrafter"/>
</dbReference>
<comment type="cofactor">
    <cofactor evidence="1">
        <name>NAD(+)</name>
        <dbReference type="ChEBI" id="CHEBI:57540"/>
    </cofactor>
</comment>
<dbReference type="SUPFAM" id="SSF51735">
    <property type="entry name" value="NAD(P)-binding Rossmann-fold domains"/>
    <property type="match status" value="1"/>
</dbReference>
<dbReference type="PANTHER" id="PTHR43078">
    <property type="entry name" value="UDP-GLUCURONIC ACID DECARBOXYLASE-RELATED"/>
    <property type="match status" value="1"/>
</dbReference>
<evidence type="ECO:0000256" key="6">
    <source>
        <dbReference type="ARBA" id="ARBA00022989"/>
    </source>
</evidence>
<dbReference type="PATRIC" id="fig|1618334.3.peg.828"/>
<comment type="caution">
    <text evidence="14">The sequence shown here is derived from an EMBL/GenBank/DDBJ whole genome shotgun (WGS) entry which is preliminary data.</text>
</comment>
<accession>A0A0G0L3T4</accession>
<evidence type="ECO:0000256" key="9">
    <source>
        <dbReference type="ARBA" id="ARBA00023136"/>
    </source>
</evidence>
<dbReference type="InterPro" id="IPR036291">
    <property type="entry name" value="NAD(P)-bd_dom_sf"/>
</dbReference>
<evidence type="ECO:0000256" key="5">
    <source>
        <dbReference type="ARBA" id="ARBA00022968"/>
    </source>
</evidence>
<evidence type="ECO:0000256" key="12">
    <source>
        <dbReference type="ARBA" id="ARBA00037859"/>
    </source>
</evidence>
<evidence type="ECO:0000256" key="1">
    <source>
        <dbReference type="ARBA" id="ARBA00001911"/>
    </source>
</evidence>
<dbReference type="GO" id="GO:0042732">
    <property type="term" value="P:D-xylose metabolic process"/>
    <property type="evidence" value="ECO:0007669"/>
    <property type="project" value="InterPro"/>
</dbReference>
<name>A0A0G0L3T4_9BACT</name>
<keyword evidence="7" id="KW-0520">NAD</keyword>
<dbReference type="InterPro" id="IPR044516">
    <property type="entry name" value="UXS-like"/>
</dbReference>
<dbReference type="GO" id="GO:0033320">
    <property type="term" value="P:UDP-D-xylose biosynthetic process"/>
    <property type="evidence" value="ECO:0007669"/>
    <property type="project" value="UniProtKB-UniPathway"/>
</dbReference>
<organism evidence="14 15">
    <name type="scientific">Berkelbacteria bacterium GW2011_GWA2_38_9</name>
    <dbReference type="NCBI Taxonomy" id="1618334"/>
    <lineage>
        <taxon>Bacteria</taxon>
        <taxon>Candidatus Berkelbacteria</taxon>
    </lineage>
</organism>
<dbReference type="EMBL" id="LBVO01000066">
    <property type="protein sequence ID" value="KKQ86608.1"/>
    <property type="molecule type" value="Genomic_DNA"/>
</dbReference>
<keyword evidence="4" id="KW-0210">Decarboxylase</keyword>
<dbReference type="CDD" id="cd05230">
    <property type="entry name" value="UGD_SDR_e"/>
    <property type="match status" value="1"/>
</dbReference>
<evidence type="ECO:0000313" key="14">
    <source>
        <dbReference type="EMBL" id="KKQ86608.1"/>
    </source>
</evidence>
<evidence type="ECO:0000256" key="8">
    <source>
        <dbReference type="ARBA" id="ARBA00023034"/>
    </source>
</evidence>
<evidence type="ECO:0000256" key="7">
    <source>
        <dbReference type="ARBA" id="ARBA00023027"/>
    </source>
</evidence>
<keyword evidence="9" id="KW-0472">Membrane</keyword>
<dbReference type="Pfam" id="PF01370">
    <property type="entry name" value="Epimerase"/>
    <property type="match status" value="1"/>
</dbReference>
<keyword evidence="8" id="KW-0333">Golgi apparatus</keyword>
<proteinExistence type="predicted"/>
<dbReference type="GO" id="GO:0070403">
    <property type="term" value="F:NAD+ binding"/>
    <property type="evidence" value="ECO:0007669"/>
    <property type="project" value="InterPro"/>
</dbReference>
<protein>
    <submittedName>
        <fullName evidence="14">NAD dependent epimerase/dehydratase family protein</fullName>
    </submittedName>
</protein>
<dbReference type="AlphaFoldDB" id="A0A0G0L3T4"/>
<dbReference type="Proteomes" id="UP000033934">
    <property type="component" value="Unassembled WGS sequence"/>
</dbReference>
<evidence type="ECO:0000256" key="3">
    <source>
        <dbReference type="ARBA" id="ARBA00022692"/>
    </source>
</evidence>
<evidence type="ECO:0000256" key="10">
    <source>
        <dbReference type="ARBA" id="ARBA00023180"/>
    </source>
</evidence>
<reference evidence="14 15" key="1">
    <citation type="journal article" date="2015" name="Nature">
        <title>rRNA introns, odd ribosomes, and small enigmatic genomes across a large radiation of phyla.</title>
        <authorList>
            <person name="Brown C.T."/>
            <person name="Hug L.A."/>
            <person name="Thomas B.C."/>
            <person name="Sharon I."/>
            <person name="Castelle C.J."/>
            <person name="Singh A."/>
            <person name="Wilkins M.J."/>
            <person name="Williams K.H."/>
            <person name="Banfield J.F."/>
        </authorList>
    </citation>
    <scope>NUCLEOTIDE SEQUENCE [LARGE SCALE GENOMIC DNA]</scope>
</reference>
<feature type="domain" description="NAD-dependent epimerase/dehydratase" evidence="13">
    <location>
        <begin position="7"/>
        <end position="245"/>
    </location>
</feature>
<keyword evidence="6" id="KW-1133">Transmembrane helix</keyword>
<evidence type="ECO:0000256" key="4">
    <source>
        <dbReference type="ARBA" id="ARBA00022793"/>
    </source>
</evidence>
<keyword evidence="5" id="KW-0735">Signal-anchor</keyword>
<evidence type="ECO:0000259" key="13">
    <source>
        <dbReference type="Pfam" id="PF01370"/>
    </source>
</evidence>
<dbReference type="GO" id="GO:0005737">
    <property type="term" value="C:cytoplasm"/>
    <property type="evidence" value="ECO:0007669"/>
    <property type="project" value="TreeGrafter"/>
</dbReference>
<dbReference type="Gene3D" id="3.40.50.720">
    <property type="entry name" value="NAD(P)-binding Rossmann-like Domain"/>
    <property type="match status" value="1"/>
</dbReference>
<dbReference type="UniPathway" id="UPA00796">
    <property type="reaction ID" value="UER00771"/>
</dbReference>
<gene>
    <name evidence="14" type="ORF">UT11_C0066G0004</name>
</gene>
<evidence type="ECO:0000256" key="2">
    <source>
        <dbReference type="ARBA" id="ARBA00004323"/>
    </source>
</evidence>
<keyword evidence="10" id="KW-0325">Glycoprotein</keyword>
<evidence type="ECO:0000313" key="15">
    <source>
        <dbReference type="Proteomes" id="UP000033934"/>
    </source>
</evidence>
<sequence>MSENLTVLVAGGAGFIGTNFCGRLLKEGFKVICLDNFVTSSKSNIEQYLANLNFQFIEFDISRGIPVLEADQKVDYIVNLACPASPIDYQNLPIETLEVCSQGTKNLLEFAASNRARFIHASTSEVYGDPDVHPQPETYWGRVNSYGPRSCYDEGKRYAESLIWVYRRKRNVNTGVFRIFNTYGPFMRPRDGRVITNFVRQALSGENITVYGEGAQTRSFCYVDDLVDGILRFMKSDEEGPINLGNPGEFTIRQLAEMVIRLTDTKSQMVQSPMPADDPRLRKPDITRAQQKLNWQPVVPLEEGLKKTIEWIRSERISNY</sequence>
<keyword evidence="3" id="KW-0812">Transmembrane</keyword>
<dbReference type="FunFam" id="3.40.50.720:FF:000065">
    <property type="entry name" value="UDP-glucuronic acid decarboxylase 1"/>
    <property type="match status" value="1"/>
</dbReference>
<comment type="subcellular location">
    <subcellularLocation>
        <location evidence="2">Golgi apparatus membrane</location>
        <topology evidence="2">Single-pass type II membrane protein</topology>
    </subcellularLocation>
    <subcellularLocation>
        <location evidence="12">Golgi apparatus</location>
        <location evidence="12">Golgi stack membrane</location>
    </subcellularLocation>
</comment>